<protein>
    <recommendedName>
        <fullName evidence="3">Rab-GAP TBC domain-containing protein</fullName>
    </recommendedName>
</protein>
<dbReference type="Proteomes" id="UP001642484">
    <property type="component" value="Unassembled WGS sequence"/>
</dbReference>
<feature type="domain" description="Rab-GAP TBC" evidence="3">
    <location>
        <begin position="100"/>
        <end position="355"/>
    </location>
</feature>
<dbReference type="SUPFAM" id="SSF47923">
    <property type="entry name" value="Ypt/Rab-GAP domain of gyp1p"/>
    <property type="match status" value="2"/>
</dbReference>
<dbReference type="InterPro" id="IPR000195">
    <property type="entry name" value="Rab-GAP-TBC_dom"/>
</dbReference>
<gene>
    <name evidence="4" type="ORF">CCMP2556_LOCUS46806</name>
</gene>
<sequence length="755" mass="81920">MAQAEEDDEVLFDAGHDESLNLAAAREGECTDDNQVLFDAATEASTGTTEDFEEDPSDGVLGPSEQMPLPALGSTKLPFNALAAARHTCQLASRGGQETIVPPHLRRLMWLRWLGVIRGKSPRDWLQELRVHRAEFNQLLAEAASPSTPQETKLRKLIRLDVARCFSEVPRLRCGAARVALRQLLEVQLRRRQDHPAYCQGYHELAAVMLLVCMDGAWPEAARVKEQLGQSNVVDEGDLKVYEELCSAESVPADALVLLEALLYASLRAPKEHRLVDLYEPSSSSNGEEEAVVALRCRRITAGLRRIAPDVAYEIESWGLTPHVLLLRWVRLLFLRELKFPSDVLIAWDAIFADAHCANSDEAAPAPEGVLPSSAALPLVDYLALAMILAAPPSKPEELLHFNERAPEVRKLLAFSWQLRDFANSMPRPSGMRRPGGRPFPQPPAACYPKIGVQKPAHSEKDHRYSMGDSMGGEVLGHALGWAASRLSGAIGGVLSAEKSPPRTKEIQAEPAEPRRNGRRSSDPLPAPPTPDVAPKRKYSFPAEKESPLLSYTEPTEPKGAGEPFFREAAPPAVSAALRPPCAPIAAHRKPRERGNSDETDVSFWPLSPALSEISQTSLSQPRFKGLFSASPLPAGVRAPPVRQDVFTEGRGSQVPDSPQNTPEPLELAMLALEASFDGFRKPDPRLVALPQSARPTGPTLLGPTGAGGSGTGEHRRPATQRAKCRGGHEGIGGPTGNAPIEARSGCLRGQSLLP</sequence>
<feature type="region of interest" description="Disordered" evidence="2">
    <location>
        <begin position="494"/>
        <end position="567"/>
    </location>
</feature>
<keyword evidence="5" id="KW-1185">Reference proteome</keyword>
<feature type="region of interest" description="Disordered" evidence="2">
    <location>
        <begin position="684"/>
        <end position="755"/>
    </location>
</feature>
<evidence type="ECO:0000313" key="4">
    <source>
        <dbReference type="EMBL" id="CAK9098876.1"/>
    </source>
</evidence>
<keyword evidence="1" id="KW-0343">GTPase activation</keyword>
<proteinExistence type="predicted"/>
<evidence type="ECO:0000313" key="5">
    <source>
        <dbReference type="Proteomes" id="UP001642484"/>
    </source>
</evidence>
<accession>A0ABP0RI86</accession>
<dbReference type="PROSITE" id="PS50086">
    <property type="entry name" value="TBC_RABGAP"/>
    <property type="match status" value="1"/>
</dbReference>
<dbReference type="EMBL" id="CAXAMN010025884">
    <property type="protein sequence ID" value="CAK9098876.1"/>
    <property type="molecule type" value="Genomic_DNA"/>
</dbReference>
<dbReference type="Gene3D" id="1.10.472.80">
    <property type="entry name" value="Ypt/Rab-GAP domain of gyp1p, domain 3"/>
    <property type="match status" value="1"/>
</dbReference>
<dbReference type="SMART" id="SM00164">
    <property type="entry name" value="TBC"/>
    <property type="match status" value="1"/>
</dbReference>
<name>A0ABP0RI86_9DINO</name>
<organism evidence="4 5">
    <name type="scientific">Durusdinium trenchii</name>
    <dbReference type="NCBI Taxonomy" id="1381693"/>
    <lineage>
        <taxon>Eukaryota</taxon>
        <taxon>Sar</taxon>
        <taxon>Alveolata</taxon>
        <taxon>Dinophyceae</taxon>
        <taxon>Suessiales</taxon>
        <taxon>Symbiodiniaceae</taxon>
        <taxon>Durusdinium</taxon>
    </lineage>
</organism>
<dbReference type="Pfam" id="PF00566">
    <property type="entry name" value="RabGAP-TBC"/>
    <property type="match status" value="1"/>
</dbReference>
<dbReference type="PANTHER" id="PTHR22957:SF337">
    <property type="entry name" value="TBC1 DOMAIN FAMILY MEMBER 5"/>
    <property type="match status" value="1"/>
</dbReference>
<evidence type="ECO:0000256" key="2">
    <source>
        <dbReference type="SAM" id="MobiDB-lite"/>
    </source>
</evidence>
<feature type="region of interest" description="Disordered" evidence="2">
    <location>
        <begin position="33"/>
        <end position="66"/>
    </location>
</feature>
<dbReference type="PANTHER" id="PTHR22957">
    <property type="entry name" value="TBC1 DOMAIN FAMILY MEMBER GTPASE-ACTIVATING PROTEIN"/>
    <property type="match status" value="1"/>
</dbReference>
<evidence type="ECO:0000259" key="3">
    <source>
        <dbReference type="PROSITE" id="PS50086"/>
    </source>
</evidence>
<feature type="compositionally biased region" description="Basic and acidic residues" evidence="2">
    <location>
        <begin position="500"/>
        <end position="522"/>
    </location>
</feature>
<comment type="caution">
    <text evidence="4">The sequence shown here is derived from an EMBL/GenBank/DDBJ whole genome shotgun (WGS) entry which is preliminary data.</text>
</comment>
<evidence type="ECO:0000256" key="1">
    <source>
        <dbReference type="ARBA" id="ARBA00022468"/>
    </source>
</evidence>
<reference evidence="4 5" key="1">
    <citation type="submission" date="2024-02" db="EMBL/GenBank/DDBJ databases">
        <authorList>
            <person name="Chen Y."/>
            <person name="Shah S."/>
            <person name="Dougan E. K."/>
            <person name="Thang M."/>
            <person name="Chan C."/>
        </authorList>
    </citation>
    <scope>NUCLEOTIDE SEQUENCE [LARGE SCALE GENOMIC DNA]</scope>
</reference>
<dbReference type="InterPro" id="IPR035969">
    <property type="entry name" value="Rab-GAP_TBC_sf"/>
</dbReference>
<dbReference type="Gene3D" id="1.10.8.270">
    <property type="entry name" value="putative rabgap domain of human tbc1 domain family member 14 like domains"/>
    <property type="match status" value="1"/>
</dbReference>